<evidence type="ECO:0000313" key="5">
    <source>
        <dbReference type="Proteomes" id="UP000518255"/>
    </source>
</evidence>
<feature type="transmembrane region" description="Helical" evidence="2">
    <location>
        <begin position="38"/>
        <end position="71"/>
    </location>
</feature>
<dbReference type="AlphaFoldDB" id="A0A7W3TZS1"/>
<feature type="transmembrane region" description="Helical" evidence="2">
    <location>
        <begin position="77"/>
        <end position="97"/>
    </location>
</feature>
<protein>
    <submittedName>
        <fullName evidence="4">Uncharacterized protein</fullName>
    </submittedName>
</protein>
<feature type="transmembrane region" description="Helical" evidence="2">
    <location>
        <begin position="153"/>
        <end position="174"/>
    </location>
</feature>
<dbReference type="EMBL" id="JACIUY010000058">
    <property type="protein sequence ID" value="MBB1086301.1"/>
    <property type="molecule type" value="Genomic_DNA"/>
</dbReference>
<dbReference type="EMBL" id="JACIUZ010000040">
    <property type="protein sequence ID" value="MBB1063327.1"/>
    <property type="molecule type" value="Genomic_DNA"/>
</dbReference>
<dbReference type="Proteomes" id="UP000518255">
    <property type="component" value="Unassembled WGS sequence"/>
</dbReference>
<feature type="region of interest" description="Disordered" evidence="1">
    <location>
        <begin position="186"/>
        <end position="212"/>
    </location>
</feature>
<evidence type="ECO:0000256" key="1">
    <source>
        <dbReference type="SAM" id="MobiDB-lite"/>
    </source>
</evidence>
<keyword evidence="2" id="KW-0472">Membrane</keyword>
<dbReference type="Proteomes" id="UP000544052">
    <property type="component" value="Unassembled WGS sequence"/>
</dbReference>
<reference evidence="5 6" key="1">
    <citation type="submission" date="2020-07" db="EMBL/GenBank/DDBJ databases">
        <title>Description of Limosilactobacillus balticus sp. nov., Limosilactobacillus agrestis sp. nov., Limosilactobacillus albertensis sp. nov., Limosilactobacillus rudii sp. nov., Limosilactobacillus fastidiosus sp. nov., five novel Limosilactobacillus species isolated from the vertebrate gastrointestinal tract, and proposal of 6 subspecies of Limosilactobacillus reuteri adapted to the gastrointestinal tract of specific vertebrate hosts.</title>
        <authorList>
            <person name="Li F."/>
            <person name="Cheng C."/>
            <person name="Zheng J."/>
            <person name="Quevedo R.M."/>
            <person name="Li J."/>
            <person name="Roos S."/>
            <person name="Gaenzle M.G."/>
            <person name="Walter J."/>
        </authorList>
    </citation>
    <scope>NUCLEOTIDE SEQUENCE [LARGE SCALE GENOMIC DNA]</scope>
    <source>
        <strain evidence="4 5">WF-MA3-C</strain>
        <strain evidence="3 6">WF-MO7-1</strain>
    </source>
</reference>
<dbReference type="RefSeq" id="WP_182581180.1">
    <property type="nucleotide sequence ID" value="NZ_JACIUY010000058.1"/>
</dbReference>
<keyword evidence="6" id="KW-1185">Reference proteome</keyword>
<evidence type="ECO:0000313" key="4">
    <source>
        <dbReference type="EMBL" id="MBB1086301.1"/>
    </source>
</evidence>
<evidence type="ECO:0000313" key="3">
    <source>
        <dbReference type="EMBL" id="MBB1063327.1"/>
    </source>
</evidence>
<accession>A0A7W3TZS1</accession>
<feature type="compositionally biased region" description="Polar residues" evidence="1">
    <location>
        <begin position="192"/>
        <end position="202"/>
    </location>
</feature>
<name>A0A7W3TZS1_9LACO</name>
<feature type="transmembrane region" description="Helical" evidence="2">
    <location>
        <begin position="6"/>
        <end position="26"/>
    </location>
</feature>
<keyword evidence="2" id="KW-0812">Transmembrane</keyword>
<sequence length="212" mass="23564">MMKKIRLFHIVTWFVVLLVICLLSPLDLHGVLPSGTIIAPLTALLAVTVIPVFGMLNSALLVIVSQLILLVFSQSDWLTVVVTALTTLFSGWLVRWQQARSQELRHQQMITIGVGSGLIILVLLEIAYLIVGWRLTGSSNGMFEIARLALPTSLLTGLCYALLVPPISILMLYINKKWLSKVGNQDDRHSSSSDSVIINMNKHQQKDHDDQK</sequence>
<organism evidence="4 5">
    <name type="scientific">Limosilactobacillus fastidiosus</name>
    <dbReference type="NCBI Taxonomy" id="2759855"/>
    <lineage>
        <taxon>Bacteria</taxon>
        <taxon>Bacillati</taxon>
        <taxon>Bacillota</taxon>
        <taxon>Bacilli</taxon>
        <taxon>Lactobacillales</taxon>
        <taxon>Lactobacillaceae</taxon>
        <taxon>Limosilactobacillus</taxon>
    </lineage>
</organism>
<feature type="transmembrane region" description="Helical" evidence="2">
    <location>
        <begin position="109"/>
        <end position="133"/>
    </location>
</feature>
<comment type="caution">
    <text evidence="4">The sequence shown here is derived from an EMBL/GenBank/DDBJ whole genome shotgun (WGS) entry which is preliminary data.</text>
</comment>
<evidence type="ECO:0000256" key="2">
    <source>
        <dbReference type="SAM" id="Phobius"/>
    </source>
</evidence>
<keyword evidence="2" id="KW-1133">Transmembrane helix</keyword>
<proteinExistence type="predicted"/>
<gene>
    <name evidence="4" type="ORF">H5R63_05830</name>
    <name evidence="3" type="ORF">H5R64_06075</name>
</gene>
<evidence type="ECO:0000313" key="6">
    <source>
        <dbReference type="Proteomes" id="UP000544052"/>
    </source>
</evidence>